<feature type="compositionally biased region" description="Basic and acidic residues" evidence="1">
    <location>
        <begin position="340"/>
        <end position="357"/>
    </location>
</feature>
<reference evidence="2 3" key="1">
    <citation type="submission" date="2016-08" db="EMBL/GenBank/DDBJ databases">
        <authorList>
            <consortium name="Pathogen Informatics"/>
        </authorList>
    </citation>
    <scope>NUCLEOTIDE SEQUENCE [LARGE SCALE GENOMIC DNA]</scope>
    <source>
        <strain evidence="2 3">SP11 RLL</strain>
    </source>
</reference>
<feature type="region of interest" description="Disordered" evidence="1">
    <location>
        <begin position="125"/>
        <end position="184"/>
    </location>
</feature>
<dbReference type="Proteomes" id="UP000219974">
    <property type="component" value="Chromosome 5"/>
</dbReference>
<dbReference type="VEuPathDB" id="PlasmoDB:PBANKA_0508300"/>
<evidence type="ECO:0000313" key="3">
    <source>
        <dbReference type="Proteomes" id="UP000219974"/>
    </source>
</evidence>
<dbReference type="AlphaFoldDB" id="A0A1D3LUS7"/>
<feature type="compositionally biased region" description="Basic residues" evidence="1">
    <location>
        <begin position="649"/>
        <end position="659"/>
    </location>
</feature>
<dbReference type="EMBL" id="LT608269">
    <property type="protein sequence ID" value="SCM17513.1"/>
    <property type="molecule type" value="Genomic_DNA"/>
</dbReference>
<feature type="region of interest" description="Disordered" evidence="1">
    <location>
        <begin position="609"/>
        <end position="697"/>
    </location>
</feature>
<proteinExistence type="predicted"/>
<feature type="compositionally biased region" description="Polar residues" evidence="1">
    <location>
        <begin position="377"/>
        <end position="394"/>
    </location>
</feature>
<feature type="compositionally biased region" description="Polar residues" evidence="1">
    <location>
        <begin position="171"/>
        <end position="180"/>
    </location>
</feature>
<feature type="compositionally biased region" description="Basic and acidic residues" evidence="1">
    <location>
        <begin position="610"/>
        <end position="648"/>
    </location>
</feature>
<accession>A0A1D3LUS7</accession>
<organism evidence="2 3">
    <name type="scientific">Plasmodium berghei</name>
    <dbReference type="NCBI Taxonomy" id="5821"/>
    <lineage>
        <taxon>Eukaryota</taxon>
        <taxon>Sar</taxon>
        <taxon>Alveolata</taxon>
        <taxon>Apicomplexa</taxon>
        <taxon>Aconoidasida</taxon>
        <taxon>Haemosporida</taxon>
        <taxon>Plasmodiidae</taxon>
        <taxon>Plasmodium</taxon>
        <taxon>Plasmodium (Vinckeia)</taxon>
    </lineage>
</organism>
<sequence length="1031" mass="121003">MNRTHMPNNHKIHEGINMKSSINEVKKSKRIEKELSYVTNSTKKKSKKKQTNIKKIGDVSVNIENINIPNNLNLYTDNESVVSSKYKKKKKKKKKLNIYNNNDNSKYLKPQVVKKKNSKIIFLHHNENNTSTHSGESSKFQKLKKKKKIKKGTKKKSINKISILKHKSHESFPSTQNENTPELEPKQVNLSPLEIEINKTNDIDKHGLEINKTPSTQNFNDPINNLDNNEKIKDRGLFHGIDNIYENYITNDKENMQSVIKNRHYIIDKNEQNEQAYNNDMNITNFIKNGNTNKNSNNDKSANSNDYNKNLFCELTEAIENDGIEQTCNRNINIRLKEEKEAEEEERKKNEDEHILENGKSNNEDNSFDKKDDLTNLGKSFKNNESFELNSPQKNIRKGSLDGMRKKKISEKKMKTKIKQKKKRQNNINDTTIGKKKIYIKENNNERKSSGLILGFKKMKKKLSGKRIDQKKEYKEKEIYSDKLKDVIKDKKKYKKKDIDDISFTKDIVKENVKGVDRDDDEKKRKTIGQDEEKEKLEIIIVKKNETGTEEEIKVETDENPKVKTKEKCKIENGEGCKIAIDEENSVFVEAENMKNEAKLEADVIIIEDAELRKDEEEDKSKNNEKDSKSEERDILETQMAGKEEKPVLKKKKKNKGKQRNREGKGVVEKGYDAKREKKENEEKNKANTKMEPNDSIEQKDKLSNVQNMSNIVKNNKVNKILEKYIISKKEENLKRKYMNTKKFMDILDISEKKFKIDTINFFPHTIGQVCYSDIYFFFDTYEKELKKSNTGKNTIKLMKKLFKCEYIEMNNMELILQIFDKIIDKLKKELKTESIVKIYDEEEHVIASKIMKYKNGNYDKYMYNKKKYDSNNEYSISENNLFNQNPLHHQNNLFGCNRNKLYNIIFNSSQGEYIMGSHSFLILQQWNDEYKLAMLRDKLEQIKKRKQNMNDPIAKYIKSLKYGFIDSLFSICCLYDCKKNDNDASYCDFPLPSQNTFYTNTQIHLDNMNLNSERILPMKITKAVQILASS</sequence>
<protein>
    <submittedName>
        <fullName evidence="2">Uncharacterized protein</fullName>
    </submittedName>
</protein>
<name>A0A1D3LUS7_PLABE</name>
<feature type="region of interest" description="Disordered" evidence="1">
    <location>
        <begin position="340"/>
        <end position="406"/>
    </location>
</feature>
<feature type="compositionally biased region" description="Basic and acidic residues" evidence="1">
    <location>
        <begin position="660"/>
        <end position="686"/>
    </location>
</feature>
<gene>
    <name evidence="2" type="ORF">PBSP11RLL_000073900</name>
</gene>
<evidence type="ECO:0000256" key="1">
    <source>
        <dbReference type="SAM" id="MobiDB-lite"/>
    </source>
</evidence>
<evidence type="ECO:0000313" key="2">
    <source>
        <dbReference type="EMBL" id="SCM17513.1"/>
    </source>
</evidence>
<feature type="compositionally biased region" description="Basic residues" evidence="1">
    <location>
        <begin position="141"/>
        <end position="168"/>
    </location>
</feature>